<dbReference type="RefSeq" id="WP_163154035.1">
    <property type="nucleotide sequence ID" value="NZ_VKHP01000048.1"/>
</dbReference>
<dbReference type="Pfam" id="PF00583">
    <property type="entry name" value="Acetyltransf_1"/>
    <property type="match status" value="1"/>
</dbReference>
<accession>A0A6P1BHC3</accession>
<keyword evidence="3" id="KW-1185">Reference proteome</keyword>
<dbReference type="CDD" id="cd04301">
    <property type="entry name" value="NAT_SF"/>
    <property type="match status" value="1"/>
</dbReference>
<comment type="caution">
    <text evidence="2">The sequence shown here is derived from an EMBL/GenBank/DDBJ whole genome shotgun (WGS) entry which is preliminary data.</text>
</comment>
<gene>
    <name evidence="2" type="ORF">FNJ47_14480</name>
</gene>
<dbReference type="InterPro" id="IPR016181">
    <property type="entry name" value="Acyl_CoA_acyltransferase"/>
</dbReference>
<dbReference type="AlphaFoldDB" id="A0A6P1BHC3"/>
<dbReference type="SUPFAM" id="SSF55729">
    <property type="entry name" value="Acyl-CoA N-acyltransferases (Nat)"/>
    <property type="match status" value="1"/>
</dbReference>
<dbReference type="Gene3D" id="3.40.630.30">
    <property type="match status" value="1"/>
</dbReference>
<reference evidence="2 3" key="1">
    <citation type="journal article" date="2020" name="Arch. Microbiol.">
        <title>Bradyrhizobium uaiense sp. nov., a new highly efficient cowpea symbiont.</title>
        <authorList>
            <person name="Cabral Michel D."/>
            <person name="Azarias Guimaraes A."/>
            <person name="Martins da Costa E."/>
            <person name="Soares de Carvalho T."/>
            <person name="Balsanelli E."/>
            <person name="Willems A."/>
            <person name="Maltempi de Souza E."/>
            <person name="de Souza Moreira F.M."/>
        </authorList>
    </citation>
    <scope>NUCLEOTIDE SEQUENCE [LARGE SCALE GENOMIC DNA]</scope>
    <source>
        <strain evidence="2 3">UFLA 03-164</strain>
    </source>
</reference>
<name>A0A6P1BHC3_9BRAD</name>
<evidence type="ECO:0000313" key="3">
    <source>
        <dbReference type="Proteomes" id="UP000468531"/>
    </source>
</evidence>
<evidence type="ECO:0000259" key="1">
    <source>
        <dbReference type="PROSITE" id="PS51186"/>
    </source>
</evidence>
<dbReference type="InterPro" id="IPR000182">
    <property type="entry name" value="GNAT_dom"/>
</dbReference>
<dbReference type="Proteomes" id="UP000468531">
    <property type="component" value="Unassembled WGS sequence"/>
</dbReference>
<sequence length="126" mass="14021">MIIEFTAILDGYVGHDLEVSQRILASSKGRRTQQFIARRNGAEIGFVSFDELPEMNCPALCELFVVTRLRGSGLGKLLLEAVEARARGRLRMGHPLSMAARIGLSGRSACDMVQEARLYRTNWLPD</sequence>
<organism evidence="2 3">
    <name type="scientific">Bradyrhizobium uaiense</name>
    <dbReference type="NCBI Taxonomy" id="2594946"/>
    <lineage>
        <taxon>Bacteria</taxon>
        <taxon>Pseudomonadati</taxon>
        <taxon>Pseudomonadota</taxon>
        <taxon>Alphaproteobacteria</taxon>
        <taxon>Hyphomicrobiales</taxon>
        <taxon>Nitrobacteraceae</taxon>
        <taxon>Bradyrhizobium</taxon>
    </lineage>
</organism>
<protein>
    <submittedName>
        <fullName evidence="2">GNAT family N-acetyltransferase</fullName>
    </submittedName>
</protein>
<evidence type="ECO:0000313" key="2">
    <source>
        <dbReference type="EMBL" id="NEU97011.1"/>
    </source>
</evidence>
<proteinExistence type="predicted"/>
<dbReference type="PROSITE" id="PS51186">
    <property type="entry name" value="GNAT"/>
    <property type="match status" value="1"/>
</dbReference>
<dbReference type="GO" id="GO:0016747">
    <property type="term" value="F:acyltransferase activity, transferring groups other than amino-acyl groups"/>
    <property type="evidence" value="ECO:0007669"/>
    <property type="project" value="InterPro"/>
</dbReference>
<keyword evidence="2" id="KW-0808">Transferase</keyword>
<feature type="domain" description="N-acetyltransferase" evidence="1">
    <location>
        <begin position="1"/>
        <end position="125"/>
    </location>
</feature>
<dbReference type="EMBL" id="VKHP01000048">
    <property type="protein sequence ID" value="NEU97011.1"/>
    <property type="molecule type" value="Genomic_DNA"/>
</dbReference>